<dbReference type="Gene3D" id="1.10.150.320">
    <property type="entry name" value="Photosystem II 12 kDa extrinsic protein"/>
    <property type="match status" value="1"/>
</dbReference>
<sequence length="562" mass="63313">MKILIIDGYVDEPACLGVSPYISPYPRYIAGALCDRRVAEKDIHYVTIDGLRAHPRQFEKLIRSAEIVIVIAGSTVPGKYLNATPVKPDEIQSIFRAASGKKILGGPIHFGFAEEGGTIAKEFRAVDKDITLVKGDIEAFIYDMVGKSQKILDPETIEPRLRSIDEVGRWSIAGAFIVRQHPRYPHIICEIETYRGCGRKTHCSFCTENFYGKSEYRDVQNVISEIKNLYDYGALHFRIGRQPDLFGFHAIDTGNVVPEPQPHIIELLYKGIRSSAPEIKTLHMDNVNPATIKEYPEKSLEIIKTIVRYHTPGDVAALGMESADPAVIKANNLKAYPEDVLEAIKVINEVGQKRGYNGLPEFLPGINFVHGLPGETRKTYELNYRFLQDIIDREYLLRRINIRQVMAFPGTEIYSKKRSINKNRKLFLKYKELIRKNIDLPMLRKVIPDGTVITDVICEHCEKGYTLARQPASYPLIVKIPGEFPEGKVLNVAISGHKSRSITGIPCPLNINRASFKAIKEIPGIGKKQAMDIAANAPYKDKNDFLTRNSNGESIINYLEFE</sequence>
<dbReference type="HOGENOM" id="CLU_533842_0_0_2"/>
<dbReference type="STRING" id="679901.Mzhil_0748"/>
<reference evidence="2" key="1">
    <citation type="submission" date="2010-07" db="EMBL/GenBank/DDBJ databases">
        <title>The complete genome of Methanosalsum zhilinae DSM 4017.</title>
        <authorList>
            <consortium name="US DOE Joint Genome Institute (JGI-PGF)"/>
            <person name="Lucas S."/>
            <person name="Copeland A."/>
            <person name="Lapidus A."/>
            <person name="Glavina del Rio T."/>
            <person name="Dalin E."/>
            <person name="Tice H."/>
            <person name="Bruce D."/>
            <person name="Goodwin L."/>
            <person name="Pitluck S."/>
            <person name="Kyrpides N."/>
            <person name="Mavromatis K."/>
            <person name="Ovchinnikova G."/>
            <person name="Daligault H."/>
            <person name="Detter J.C."/>
            <person name="Han C."/>
            <person name="Tapia R."/>
            <person name="Larimer F."/>
            <person name="Land M."/>
            <person name="Hauser L."/>
            <person name="Markowitz V."/>
            <person name="Cheng J.-F."/>
            <person name="Hugenholtz P."/>
            <person name="Woyke T."/>
            <person name="Wu D."/>
            <person name="Spring S."/>
            <person name="Schueler E."/>
            <person name="Brambilla E."/>
            <person name="Klenk H.-P."/>
            <person name="Eisen J.A."/>
        </authorList>
    </citation>
    <scope>NUCLEOTIDE SEQUENCE</scope>
    <source>
        <strain evidence="2">DSM 4017</strain>
    </source>
</reference>
<protein>
    <submittedName>
        <fullName evidence="2">Radical SAM domain protein</fullName>
    </submittedName>
</protein>
<dbReference type="InterPro" id="IPR006638">
    <property type="entry name" value="Elp3/MiaA/NifB-like_rSAM"/>
</dbReference>
<dbReference type="SFLD" id="SFLDG01082">
    <property type="entry name" value="B12-binding_domain_containing"/>
    <property type="match status" value="1"/>
</dbReference>
<dbReference type="Pfam" id="PF04055">
    <property type="entry name" value="Radical_SAM"/>
    <property type="match status" value="1"/>
</dbReference>
<keyword evidence="3" id="KW-1185">Reference proteome</keyword>
<dbReference type="AlphaFoldDB" id="F7XKK9"/>
<organism evidence="2 3">
    <name type="scientific">Methanosalsum zhilinae (strain DSM 4017 / NBRC 107636 / OCM 62 / WeN5)</name>
    <name type="common">Methanohalophilus zhilinae</name>
    <dbReference type="NCBI Taxonomy" id="679901"/>
    <lineage>
        <taxon>Archaea</taxon>
        <taxon>Methanobacteriati</taxon>
        <taxon>Methanobacteriota</taxon>
        <taxon>Stenosarchaea group</taxon>
        <taxon>Methanomicrobia</taxon>
        <taxon>Methanosarcinales</taxon>
        <taxon>Methanosarcinaceae</taxon>
        <taxon>Methanosalsum</taxon>
    </lineage>
</organism>
<evidence type="ECO:0000313" key="2">
    <source>
        <dbReference type="EMBL" id="AEH60612.1"/>
    </source>
</evidence>
<dbReference type="PROSITE" id="PS51918">
    <property type="entry name" value="RADICAL_SAM"/>
    <property type="match status" value="1"/>
</dbReference>
<dbReference type="SUPFAM" id="SSF81585">
    <property type="entry name" value="PsbU/PolX domain-like"/>
    <property type="match status" value="1"/>
</dbReference>
<dbReference type="RefSeq" id="WP_013898051.1">
    <property type="nucleotide sequence ID" value="NC_015676.1"/>
</dbReference>
<dbReference type="SMART" id="SM00729">
    <property type="entry name" value="Elp3"/>
    <property type="match status" value="1"/>
</dbReference>
<dbReference type="InterPro" id="IPR023404">
    <property type="entry name" value="rSAM_horseshoe"/>
</dbReference>
<dbReference type="KEGG" id="mzh:Mzhil_0748"/>
<evidence type="ECO:0000259" key="1">
    <source>
        <dbReference type="PROSITE" id="PS51918"/>
    </source>
</evidence>
<dbReference type="GeneID" id="10822362"/>
<dbReference type="OrthoDB" id="358785at2157"/>
<dbReference type="InterPro" id="IPR058240">
    <property type="entry name" value="rSAM_sf"/>
</dbReference>
<name>F7XKK9_METZD</name>
<dbReference type="InterPro" id="IPR007197">
    <property type="entry name" value="rSAM"/>
</dbReference>
<dbReference type="GO" id="GO:0003824">
    <property type="term" value="F:catalytic activity"/>
    <property type="evidence" value="ECO:0007669"/>
    <property type="project" value="InterPro"/>
</dbReference>
<gene>
    <name evidence="2" type="ordered locus">Mzhil_0748</name>
</gene>
<dbReference type="Proteomes" id="UP000006622">
    <property type="component" value="Chromosome"/>
</dbReference>
<dbReference type="PANTHER" id="PTHR43324:SF1">
    <property type="entry name" value="RADICAL SAM CORE DOMAIN-CONTAINING PROTEIN"/>
    <property type="match status" value="1"/>
</dbReference>
<dbReference type="GO" id="GO:0051536">
    <property type="term" value="F:iron-sulfur cluster binding"/>
    <property type="evidence" value="ECO:0007669"/>
    <property type="project" value="InterPro"/>
</dbReference>
<dbReference type="Gene3D" id="3.80.30.20">
    <property type="entry name" value="tm_1862 like domain"/>
    <property type="match status" value="1"/>
</dbReference>
<accession>F7XKK9</accession>
<proteinExistence type="predicted"/>
<feature type="domain" description="Radical SAM core" evidence="1">
    <location>
        <begin position="183"/>
        <end position="444"/>
    </location>
</feature>
<evidence type="ECO:0000313" key="3">
    <source>
        <dbReference type="Proteomes" id="UP000006622"/>
    </source>
</evidence>
<dbReference type="SUPFAM" id="SSF102114">
    <property type="entry name" value="Radical SAM enzymes"/>
    <property type="match status" value="1"/>
</dbReference>
<dbReference type="PANTHER" id="PTHR43324">
    <property type="match status" value="1"/>
</dbReference>
<dbReference type="SFLD" id="SFLDS00029">
    <property type="entry name" value="Radical_SAM"/>
    <property type="match status" value="1"/>
</dbReference>
<dbReference type="EMBL" id="CP002101">
    <property type="protein sequence ID" value="AEH60612.1"/>
    <property type="molecule type" value="Genomic_DNA"/>
</dbReference>